<dbReference type="InterPro" id="IPR012349">
    <property type="entry name" value="Split_barrel_FMN-bd"/>
</dbReference>
<dbReference type="OrthoDB" id="9791490at2"/>
<dbReference type="AlphaFoldDB" id="A0A078KUI9"/>
<evidence type="ECO:0000313" key="4">
    <source>
        <dbReference type="Proteomes" id="UP000032431"/>
    </source>
</evidence>
<feature type="domain" description="Flavin reductase like" evidence="2">
    <location>
        <begin position="22"/>
        <end position="165"/>
    </location>
</feature>
<sequence length="168" mass="19236">MGIFNEIKPQKLQGNIFDMIGRQWMLITAGIPGDFNTMTASWGGAGILWGKTVAISFIRPQRYTYQFMEKYNHYTLSFFGEEYREALNICGSRSGRDTDKVKETGLTPVDIGDAVYFDEASVVFICRKLYAQDLTLDNFIDKEIARTYSGTDLHRTYIGEIERVLIKE</sequence>
<dbReference type="Proteomes" id="UP000032431">
    <property type="component" value="Chromosome I"/>
</dbReference>
<organism evidence="3 4">
    <name type="scientific">[Clostridium] cellulosi</name>
    <dbReference type="NCBI Taxonomy" id="29343"/>
    <lineage>
        <taxon>Bacteria</taxon>
        <taxon>Bacillati</taxon>
        <taxon>Bacillota</taxon>
        <taxon>Clostridia</taxon>
        <taxon>Eubacteriales</taxon>
        <taxon>Oscillospiraceae</taxon>
        <taxon>Oscillospiraceae incertae sedis</taxon>
    </lineage>
</organism>
<dbReference type="SUPFAM" id="SSF50475">
    <property type="entry name" value="FMN-binding split barrel"/>
    <property type="match status" value="1"/>
</dbReference>
<dbReference type="HOGENOM" id="CLU_102849_0_0_9"/>
<proteinExistence type="inferred from homology"/>
<gene>
    <name evidence="3" type="ORF">CCDG5_1717</name>
</gene>
<dbReference type="PATRIC" id="fig|29343.3.peg.1812"/>
<evidence type="ECO:0000313" key="3">
    <source>
        <dbReference type="EMBL" id="CDZ24825.1"/>
    </source>
</evidence>
<dbReference type="EMBL" id="LM995447">
    <property type="protein sequence ID" value="CDZ24825.1"/>
    <property type="molecule type" value="Genomic_DNA"/>
</dbReference>
<dbReference type="STRING" id="29343.CCDG5_1717"/>
<evidence type="ECO:0000256" key="1">
    <source>
        <dbReference type="ARBA" id="ARBA00038054"/>
    </source>
</evidence>
<dbReference type="GO" id="GO:0010181">
    <property type="term" value="F:FMN binding"/>
    <property type="evidence" value="ECO:0007669"/>
    <property type="project" value="InterPro"/>
</dbReference>
<keyword evidence="4" id="KW-1185">Reference proteome</keyword>
<evidence type="ECO:0000259" key="2">
    <source>
        <dbReference type="Pfam" id="PF01613"/>
    </source>
</evidence>
<accession>A0A078KUI9</accession>
<dbReference type="KEGG" id="ccel:CCDG5_1717"/>
<dbReference type="PANTHER" id="PTHR43567:SF5">
    <property type="entry name" value="HYPOTHETICAL CYTOSOLIC PROTEIN"/>
    <property type="match status" value="1"/>
</dbReference>
<dbReference type="Pfam" id="PF01613">
    <property type="entry name" value="Flavin_Reduct"/>
    <property type="match status" value="1"/>
</dbReference>
<protein>
    <recommendedName>
        <fullName evidence="2">Flavin reductase like domain-containing protein</fullName>
    </recommendedName>
</protein>
<comment type="similarity">
    <text evidence="1">Belongs to the flavoredoxin family.</text>
</comment>
<dbReference type="InterPro" id="IPR052174">
    <property type="entry name" value="Flavoredoxin"/>
</dbReference>
<dbReference type="Gene3D" id="2.30.110.10">
    <property type="entry name" value="Electron Transport, Fmn-binding Protein, Chain A"/>
    <property type="match status" value="1"/>
</dbReference>
<dbReference type="InterPro" id="IPR002563">
    <property type="entry name" value="Flavin_Rdtase-like_dom"/>
</dbReference>
<dbReference type="PANTHER" id="PTHR43567">
    <property type="entry name" value="FLAVOREDOXIN-RELATED-RELATED"/>
    <property type="match status" value="1"/>
</dbReference>
<name>A0A078KUI9_9FIRM</name>
<reference evidence="4" key="1">
    <citation type="submission" date="2014-07" db="EMBL/GenBank/DDBJ databases">
        <authorList>
            <person name="Wibberg D."/>
        </authorList>
    </citation>
    <scope>NUCLEOTIDE SEQUENCE [LARGE SCALE GENOMIC DNA]</scope>
    <source>
        <strain evidence="4">DG5</strain>
    </source>
</reference>
<dbReference type="GO" id="GO:0016646">
    <property type="term" value="F:oxidoreductase activity, acting on the CH-NH group of donors, NAD or NADP as acceptor"/>
    <property type="evidence" value="ECO:0007669"/>
    <property type="project" value="UniProtKB-ARBA"/>
</dbReference>